<organism evidence="1 2">
    <name type="scientific">Natranaerovirga hydrolytica</name>
    <dbReference type="NCBI Taxonomy" id="680378"/>
    <lineage>
        <taxon>Bacteria</taxon>
        <taxon>Bacillati</taxon>
        <taxon>Bacillota</taxon>
        <taxon>Clostridia</taxon>
        <taxon>Lachnospirales</taxon>
        <taxon>Natranaerovirgaceae</taxon>
        <taxon>Natranaerovirga</taxon>
    </lineage>
</organism>
<accession>A0A4R1MK14</accession>
<sequence>MLIYPKRFKSKLEKIKRNIKDEKGLMLQDVLVNYDNNISTISYNECVNSFKKYYEISDIEEMNLRKLGNIRNKLTRH</sequence>
<keyword evidence="2" id="KW-1185">Reference proteome</keyword>
<evidence type="ECO:0000313" key="2">
    <source>
        <dbReference type="Proteomes" id="UP000294545"/>
    </source>
</evidence>
<protein>
    <submittedName>
        <fullName evidence="1">Uncharacterized protein</fullName>
    </submittedName>
</protein>
<gene>
    <name evidence="1" type="ORF">EDC19_1328</name>
</gene>
<evidence type="ECO:0000313" key="1">
    <source>
        <dbReference type="EMBL" id="TCK93148.1"/>
    </source>
</evidence>
<proteinExistence type="predicted"/>
<dbReference type="EMBL" id="SMGQ01000012">
    <property type="protein sequence ID" value="TCK93148.1"/>
    <property type="molecule type" value="Genomic_DNA"/>
</dbReference>
<dbReference type="AlphaFoldDB" id="A0A4R1MK14"/>
<reference evidence="1 2" key="1">
    <citation type="submission" date="2019-03" db="EMBL/GenBank/DDBJ databases">
        <title>Genomic Encyclopedia of Type Strains, Phase IV (KMG-IV): sequencing the most valuable type-strain genomes for metagenomic binning, comparative biology and taxonomic classification.</title>
        <authorList>
            <person name="Goeker M."/>
        </authorList>
    </citation>
    <scope>NUCLEOTIDE SEQUENCE [LARGE SCALE GENOMIC DNA]</scope>
    <source>
        <strain evidence="1 2">DSM 24176</strain>
    </source>
</reference>
<comment type="caution">
    <text evidence="1">The sequence shown here is derived from an EMBL/GenBank/DDBJ whole genome shotgun (WGS) entry which is preliminary data.</text>
</comment>
<dbReference type="Proteomes" id="UP000294545">
    <property type="component" value="Unassembled WGS sequence"/>
</dbReference>
<name>A0A4R1MK14_9FIRM</name>